<feature type="region of interest" description="Disordered" evidence="2">
    <location>
        <begin position="183"/>
        <end position="212"/>
    </location>
</feature>
<evidence type="ECO:0000259" key="3">
    <source>
        <dbReference type="Pfam" id="PF00085"/>
    </source>
</evidence>
<protein>
    <recommendedName>
        <fullName evidence="1">Thioredoxin domain-containing protein 9</fullName>
    </recommendedName>
</protein>
<keyword evidence="5" id="KW-1185">Reference proteome</keyword>
<evidence type="ECO:0000313" key="5">
    <source>
        <dbReference type="Proteomes" id="UP000663879"/>
    </source>
</evidence>
<dbReference type="OrthoDB" id="10257948at2759"/>
<organism evidence="4 5">
    <name type="scientific">Brachionus calyciflorus</name>
    <dbReference type="NCBI Taxonomy" id="104777"/>
    <lineage>
        <taxon>Eukaryota</taxon>
        <taxon>Metazoa</taxon>
        <taxon>Spiralia</taxon>
        <taxon>Gnathifera</taxon>
        <taxon>Rotifera</taxon>
        <taxon>Eurotatoria</taxon>
        <taxon>Monogononta</taxon>
        <taxon>Pseudotrocha</taxon>
        <taxon>Ploima</taxon>
        <taxon>Brachionidae</taxon>
        <taxon>Brachionus</taxon>
    </lineage>
</organism>
<dbReference type="EMBL" id="CAJNOC010000934">
    <property type="protein sequence ID" value="CAF0819071.1"/>
    <property type="molecule type" value="Genomic_DNA"/>
</dbReference>
<dbReference type="InterPro" id="IPR036249">
    <property type="entry name" value="Thioredoxin-like_sf"/>
</dbReference>
<evidence type="ECO:0000313" key="4">
    <source>
        <dbReference type="EMBL" id="CAF0819071.1"/>
    </source>
</evidence>
<evidence type="ECO:0000256" key="1">
    <source>
        <dbReference type="ARBA" id="ARBA00026148"/>
    </source>
</evidence>
<accession>A0A813U0D1</accession>
<dbReference type="Proteomes" id="UP000663879">
    <property type="component" value="Unassembled WGS sequence"/>
</dbReference>
<reference evidence="4" key="1">
    <citation type="submission" date="2021-02" db="EMBL/GenBank/DDBJ databases">
        <authorList>
            <person name="Nowell W R."/>
        </authorList>
    </citation>
    <scope>NUCLEOTIDE SEQUENCE</scope>
    <source>
        <strain evidence="4">Ploen Becks lab</strain>
    </source>
</reference>
<dbReference type="PANTHER" id="PTHR21148">
    <property type="entry name" value="THIOREDOXIN DOMAIN-CONTAINING PROTEIN 9"/>
    <property type="match status" value="1"/>
</dbReference>
<proteinExistence type="predicted"/>
<name>A0A813U0D1_9BILA</name>
<comment type="caution">
    <text evidence="4">The sequence shown here is derived from an EMBL/GenBank/DDBJ whole genome shotgun (WGS) entry which is preliminary data.</text>
</comment>
<feature type="compositionally biased region" description="Acidic residues" evidence="2">
    <location>
        <begin position="203"/>
        <end position="212"/>
    </location>
</feature>
<evidence type="ECO:0000256" key="2">
    <source>
        <dbReference type="SAM" id="MobiDB-lite"/>
    </source>
</evidence>
<gene>
    <name evidence="4" type="ORF">OXX778_LOCUS7369</name>
</gene>
<dbReference type="InterPro" id="IPR013766">
    <property type="entry name" value="Thioredoxin_domain"/>
</dbReference>
<dbReference type="AlphaFoldDB" id="A0A813U0D1"/>
<dbReference type="Gene3D" id="3.40.30.10">
    <property type="entry name" value="Glutaredoxin"/>
    <property type="match status" value="1"/>
</dbReference>
<feature type="domain" description="Thioredoxin" evidence="3">
    <location>
        <begin position="66"/>
        <end position="149"/>
    </location>
</feature>
<feature type="compositionally biased region" description="Basic residues" evidence="2">
    <location>
        <begin position="185"/>
        <end position="196"/>
    </location>
</feature>
<sequence>MDQQILQAVKIVENQLDAEIQRLENIDEDDLEVIRKKRLEAIKNAQKQKIEWQQNGHGTYSELADEREFFEACKKSQHVVCHFYRDSTFRCKIVDKHLETLARQHVECKFVKVNAEKVVFLIERLKIKIMPTIALIKDNKPIDYIVGFTDLGNTDDFDTEMLEWRIARSGIIEYNGDLINPPQNTKKKHIHTKTKSIIRDNGNDSDEDGNDW</sequence>
<dbReference type="Pfam" id="PF00085">
    <property type="entry name" value="Thioredoxin"/>
    <property type="match status" value="1"/>
</dbReference>
<dbReference type="SUPFAM" id="SSF52833">
    <property type="entry name" value="Thioredoxin-like"/>
    <property type="match status" value="1"/>
</dbReference>
<dbReference type="CDD" id="cd02989">
    <property type="entry name" value="Phd_like_TxnDC9"/>
    <property type="match status" value="1"/>
</dbReference>